<organism evidence="2 3">
    <name type="scientific">Streptomyces bohaiensis</name>
    <dbReference type="NCBI Taxonomy" id="1431344"/>
    <lineage>
        <taxon>Bacteria</taxon>
        <taxon>Bacillati</taxon>
        <taxon>Actinomycetota</taxon>
        <taxon>Actinomycetes</taxon>
        <taxon>Kitasatosporales</taxon>
        <taxon>Streptomycetaceae</taxon>
        <taxon>Streptomyces</taxon>
    </lineage>
</organism>
<proteinExistence type="predicted"/>
<dbReference type="EMBL" id="JAAVJC010000186">
    <property type="protein sequence ID" value="NJQ16726.1"/>
    <property type="molecule type" value="Genomic_DNA"/>
</dbReference>
<evidence type="ECO:0000313" key="3">
    <source>
        <dbReference type="Proteomes" id="UP000727056"/>
    </source>
</evidence>
<sequence length="288" mass="29052">MAVIWLGYVLVAVVLVTAVRDKVRAAQWGEDPRTAEVRDVYEAAALARGPRAVVDTAICSLHEKQRLRVDGSHLVLEQAVADDAVERAVVDCFGIEWRRRLDHVRSEAASRRGVRDVRRELDERGLLYSAACVRAARTRVVLRLVAGGSVTAAAVLTLAVASPGASTTALGVLIAAAVAAQVVVLALAPPRDGAPTAGGRAALAKARREGVPGRSDRVAEFATGGPAVLAGTALGAALLLPLPGSDDWSPERHADGGSSGGGSGCASVGAGCGGDSGGGGGCGGGCGS</sequence>
<comment type="caution">
    <text evidence="2">The sequence shown here is derived from an EMBL/GenBank/DDBJ whole genome shotgun (WGS) entry which is preliminary data.</text>
</comment>
<name>A0ABX1CC87_9ACTN</name>
<keyword evidence="3" id="KW-1185">Reference proteome</keyword>
<dbReference type="InterPro" id="IPR026467">
    <property type="entry name" value="Ser/Gly_Cys_C_dom"/>
</dbReference>
<accession>A0ABX1CC87</accession>
<protein>
    <submittedName>
        <fullName evidence="2">TIGR04222 domain-containing membrane protein</fullName>
    </submittedName>
</protein>
<dbReference type="RefSeq" id="WP_168089439.1">
    <property type="nucleotide sequence ID" value="NZ_BHZH01000143.1"/>
</dbReference>
<dbReference type="Proteomes" id="UP000727056">
    <property type="component" value="Unassembled WGS sequence"/>
</dbReference>
<gene>
    <name evidence="2" type="ORF">HCN52_17755</name>
</gene>
<evidence type="ECO:0000313" key="2">
    <source>
        <dbReference type="EMBL" id="NJQ16726.1"/>
    </source>
</evidence>
<keyword evidence="1" id="KW-0812">Transmembrane</keyword>
<keyword evidence="1" id="KW-1133">Transmembrane helix</keyword>
<dbReference type="NCBIfam" id="TIGR04222">
    <property type="entry name" value="near_uncomplex"/>
    <property type="match status" value="1"/>
</dbReference>
<feature type="transmembrane region" description="Helical" evidence="1">
    <location>
        <begin position="168"/>
        <end position="188"/>
    </location>
</feature>
<keyword evidence="1" id="KW-0472">Membrane</keyword>
<reference evidence="2 3" key="1">
    <citation type="submission" date="2020-03" db="EMBL/GenBank/DDBJ databases">
        <title>Draft genome of Streptomyces sp. ventii, isolated from the Axial Seamount in the Pacific Ocean, and resequencing of the two type strains Streptomyces lonarensis strain NCL 716 and Streptomyces bohaiensis strain 11A07.</title>
        <authorList>
            <person name="Loughran R.M."/>
            <person name="Pfannmuller K.M."/>
            <person name="Wasson B.J."/>
            <person name="Deadmond M.C."/>
            <person name="Paddock B.E."/>
            <person name="Koyack M.J."/>
            <person name="Gallegos D.A."/>
            <person name="Mitchell E.A."/>
            <person name="Ushijima B."/>
            <person name="Saw J.H."/>
            <person name="Mcphail K.L."/>
            <person name="Videau P."/>
        </authorList>
    </citation>
    <scope>NUCLEOTIDE SEQUENCE [LARGE SCALE GENOMIC DNA]</scope>
    <source>
        <strain evidence="2 3">11A07</strain>
    </source>
</reference>
<evidence type="ECO:0000256" key="1">
    <source>
        <dbReference type="SAM" id="Phobius"/>
    </source>
</evidence>
<feature type="transmembrane region" description="Helical" evidence="1">
    <location>
        <begin position="140"/>
        <end position="161"/>
    </location>
</feature>